<reference evidence="1 2" key="1">
    <citation type="submission" date="2020-02" db="EMBL/GenBank/DDBJ databases">
        <title>Genome assembly of a novel Clostridium senegalense strain.</title>
        <authorList>
            <person name="Gupta T.B."/>
            <person name="Jauregui R."/>
            <person name="Maclean P."/>
            <person name="Nawarathana A."/>
            <person name="Brightwell G."/>
        </authorList>
    </citation>
    <scope>NUCLEOTIDE SEQUENCE [LARGE SCALE GENOMIC DNA]</scope>
    <source>
        <strain evidence="1 2">AGRFS4</strain>
    </source>
</reference>
<dbReference type="RefSeq" id="WP_061996009.1">
    <property type="nucleotide sequence ID" value="NZ_JAAGPU010000051.1"/>
</dbReference>
<sequence length="138" mass="16235">MSKNCIFNENKLCNDCKECELCELDRKKICNNCGKCLELEGYDIRAIKIDEVFENKEDEKEKINIDIEEFSDFDLEDDNLENDSYDLKEESTEYVDVFDNEENLSYIDDVEELKELLDEGKELGDEVCPGLITYKRNK</sequence>
<dbReference type="EMBL" id="JAAGPU010000051">
    <property type="protein sequence ID" value="NEU06555.1"/>
    <property type="molecule type" value="Genomic_DNA"/>
</dbReference>
<gene>
    <name evidence="1" type="ORF">G3M99_17265</name>
</gene>
<evidence type="ECO:0000313" key="2">
    <source>
        <dbReference type="Proteomes" id="UP000481872"/>
    </source>
</evidence>
<proteinExistence type="predicted"/>
<accession>A0A6M0H792</accession>
<keyword evidence="2" id="KW-1185">Reference proteome</keyword>
<evidence type="ECO:0000313" key="1">
    <source>
        <dbReference type="EMBL" id="NEU06555.1"/>
    </source>
</evidence>
<comment type="caution">
    <text evidence="1">The sequence shown here is derived from an EMBL/GenBank/DDBJ whole genome shotgun (WGS) entry which is preliminary data.</text>
</comment>
<dbReference type="AlphaFoldDB" id="A0A6M0H792"/>
<protein>
    <submittedName>
        <fullName evidence="1">Uncharacterized protein</fullName>
    </submittedName>
</protein>
<name>A0A6M0H792_9CLOT</name>
<dbReference type="Proteomes" id="UP000481872">
    <property type="component" value="Unassembled WGS sequence"/>
</dbReference>
<organism evidence="1 2">
    <name type="scientific">Clostridium senegalense</name>
    <dbReference type="NCBI Taxonomy" id="1465809"/>
    <lineage>
        <taxon>Bacteria</taxon>
        <taxon>Bacillati</taxon>
        <taxon>Bacillota</taxon>
        <taxon>Clostridia</taxon>
        <taxon>Eubacteriales</taxon>
        <taxon>Clostridiaceae</taxon>
        <taxon>Clostridium</taxon>
    </lineage>
</organism>